<keyword evidence="3" id="KW-1185">Reference proteome</keyword>
<reference evidence="4" key="2">
    <citation type="submission" date="2016-06" db="UniProtKB">
        <authorList>
            <consortium name="WormBaseParasite"/>
        </authorList>
    </citation>
    <scope>IDENTIFICATION</scope>
</reference>
<dbReference type="EMBL" id="KZ269977">
    <property type="protein sequence ID" value="OZC12531.1"/>
    <property type="molecule type" value="Genomic_DNA"/>
</dbReference>
<gene>
    <name evidence="2" type="ORF">X798_00162</name>
</gene>
<name>A0A183H4S2_9BILA</name>
<evidence type="ECO:0000313" key="4">
    <source>
        <dbReference type="WBParaSite" id="OFLC_0000248101-mRNA-1"/>
    </source>
</evidence>
<evidence type="ECO:0000313" key="2">
    <source>
        <dbReference type="EMBL" id="OZC12531.1"/>
    </source>
</evidence>
<protein>
    <submittedName>
        <fullName evidence="2 4">Uncharacterized protein</fullName>
    </submittedName>
</protein>
<feature type="region of interest" description="Disordered" evidence="1">
    <location>
        <begin position="1"/>
        <end position="30"/>
    </location>
</feature>
<accession>A0A183H4S2</accession>
<evidence type="ECO:0000256" key="1">
    <source>
        <dbReference type="SAM" id="MobiDB-lite"/>
    </source>
</evidence>
<feature type="compositionally biased region" description="Polar residues" evidence="1">
    <location>
        <begin position="57"/>
        <end position="69"/>
    </location>
</feature>
<feature type="region of interest" description="Disordered" evidence="1">
    <location>
        <begin position="57"/>
        <end position="82"/>
    </location>
</feature>
<organism evidence="4">
    <name type="scientific">Onchocerca flexuosa</name>
    <dbReference type="NCBI Taxonomy" id="387005"/>
    <lineage>
        <taxon>Eukaryota</taxon>
        <taxon>Metazoa</taxon>
        <taxon>Ecdysozoa</taxon>
        <taxon>Nematoda</taxon>
        <taxon>Chromadorea</taxon>
        <taxon>Rhabditida</taxon>
        <taxon>Spirurina</taxon>
        <taxon>Spiruromorpha</taxon>
        <taxon>Filarioidea</taxon>
        <taxon>Onchocercidae</taxon>
        <taxon>Onchocerca</taxon>
    </lineage>
</organism>
<sequence length="82" mass="9124">MDALMSSDMKTTKDRRRKDGLPHSSGGRHKVLPINSYGFDEWFCVSASSIIKLFPNTTTTTDENASSQKVPELFGEEKEAAE</sequence>
<dbReference type="AlphaFoldDB" id="A0A183H4S2"/>
<proteinExistence type="predicted"/>
<reference evidence="2 3" key="1">
    <citation type="submission" date="2015-12" db="EMBL/GenBank/DDBJ databases">
        <title>Draft genome of the nematode, Onchocerca flexuosa.</title>
        <authorList>
            <person name="Mitreva M."/>
        </authorList>
    </citation>
    <scope>NUCLEOTIDE SEQUENCE [LARGE SCALE GENOMIC DNA]</scope>
    <source>
        <strain evidence="2">Red Deer</strain>
    </source>
</reference>
<dbReference type="WBParaSite" id="OFLC_0000248101-mRNA-1">
    <property type="protein sequence ID" value="OFLC_0000248101-mRNA-1"/>
    <property type="gene ID" value="OFLC_0000248101"/>
</dbReference>
<dbReference type="Proteomes" id="UP000242913">
    <property type="component" value="Unassembled WGS sequence"/>
</dbReference>
<evidence type="ECO:0000313" key="3">
    <source>
        <dbReference type="Proteomes" id="UP000242913"/>
    </source>
</evidence>